<proteinExistence type="inferred from homology"/>
<feature type="domain" description="UPF0033" evidence="2">
    <location>
        <begin position="9"/>
        <end position="33"/>
    </location>
</feature>
<dbReference type="Pfam" id="PF01206">
    <property type="entry name" value="TusA"/>
    <property type="match status" value="1"/>
</dbReference>
<dbReference type="PANTHER" id="PTHR33279:SF6">
    <property type="entry name" value="SULFUR CARRIER PROTEIN YEDF-RELATED"/>
    <property type="match status" value="1"/>
</dbReference>
<sequence length="78" mass="8690">MSESQITKLDCRALNCPMPIVKIAKAIRTLSDGDKIEVVATDPAFKADVEAWIRKTGQRLISFTEEGKEKTAIIEKIK</sequence>
<comment type="caution">
    <text evidence="3">The sequence shown here is derived from an EMBL/GenBank/DDBJ whole genome shotgun (WGS) entry which is preliminary data.</text>
</comment>
<protein>
    <submittedName>
        <fullName evidence="3">Sulfurtransferase TusA family protein</fullName>
    </submittedName>
</protein>
<dbReference type="SUPFAM" id="SSF64307">
    <property type="entry name" value="SirA-like"/>
    <property type="match status" value="1"/>
</dbReference>
<dbReference type="InterPro" id="IPR036868">
    <property type="entry name" value="TusA-like_sf"/>
</dbReference>
<evidence type="ECO:0000256" key="1">
    <source>
        <dbReference type="ARBA" id="ARBA00008984"/>
    </source>
</evidence>
<evidence type="ECO:0000313" key="3">
    <source>
        <dbReference type="EMBL" id="NLR94265.1"/>
    </source>
</evidence>
<dbReference type="GO" id="GO:0016740">
    <property type="term" value="F:transferase activity"/>
    <property type="evidence" value="ECO:0007669"/>
    <property type="project" value="UniProtKB-KW"/>
</dbReference>
<gene>
    <name evidence="3" type="ORF">HGP29_23880</name>
</gene>
<dbReference type="InterPro" id="IPR001455">
    <property type="entry name" value="TusA-like"/>
</dbReference>
<evidence type="ECO:0000259" key="2">
    <source>
        <dbReference type="PROSITE" id="PS01148"/>
    </source>
</evidence>
<accession>A0A7X8XYQ9</accession>
<dbReference type="Proteomes" id="UP000585050">
    <property type="component" value="Unassembled WGS sequence"/>
</dbReference>
<keyword evidence="3" id="KW-0808">Transferase</keyword>
<organism evidence="3 4">
    <name type="scientific">Flammeovirga agarivorans</name>
    <dbReference type="NCBI Taxonomy" id="2726742"/>
    <lineage>
        <taxon>Bacteria</taxon>
        <taxon>Pseudomonadati</taxon>
        <taxon>Bacteroidota</taxon>
        <taxon>Cytophagia</taxon>
        <taxon>Cytophagales</taxon>
        <taxon>Flammeovirgaceae</taxon>
        <taxon>Flammeovirga</taxon>
    </lineage>
</organism>
<dbReference type="AlphaFoldDB" id="A0A7X8XYQ9"/>
<keyword evidence="4" id="KW-1185">Reference proteome</keyword>
<reference evidence="3 4" key="1">
    <citation type="submission" date="2020-04" db="EMBL/GenBank/DDBJ databases">
        <title>Flammeovirga sp. SR4, a novel species isolated from seawater.</title>
        <authorList>
            <person name="Wang X."/>
        </authorList>
    </citation>
    <scope>NUCLEOTIDE SEQUENCE [LARGE SCALE GENOMIC DNA]</scope>
    <source>
        <strain evidence="3 4">SR4</strain>
    </source>
</reference>
<dbReference type="EMBL" id="JABAIL010000010">
    <property type="protein sequence ID" value="NLR94265.1"/>
    <property type="molecule type" value="Genomic_DNA"/>
</dbReference>
<dbReference type="RefSeq" id="WP_168884976.1">
    <property type="nucleotide sequence ID" value="NZ_JABAIL010000010.1"/>
</dbReference>
<comment type="similarity">
    <text evidence="1">Belongs to the sulfur carrier protein TusA family.</text>
</comment>
<evidence type="ECO:0000313" key="4">
    <source>
        <dbReference type="Proteomes" id="UP000585050"/>
    </source>
</evidence>
<dbReference type="PANTHER" id="PTHR33279">
    <property type="entry name" value="SULFUR CARRIER PROTEIN YEDF-RELATED"/>
    <property type="match status" value="1"/>
</dbReference>
<dbReference type="Gene3D" id="3.30.110.40">
    <property type="entry name" value="TusA-like domain"/>
    <property type="match status" value="1"/>
</dbReference>
<dbReference type="PROSITE" id="PS01148">
    <property type="entry name" value="UPF0033"/>
    <property type="match status" value="1"/>
</dbReference>
<name>A0A7X8XYQ9_9BACT</name>
<dbReference type="CDD" id="cd00291">
    <property type="entry name" value="SirA_YedF_YeeD"/>
    <property type="match status" value="1"/>
</dbReference>